<protein>
    <submittedName>
        <fullName evidence="1">Uncharacterized protein</fullName>
    </submittedName>
</protein>
<organism evidence="1">
    <name type="scientific">marine metagenome</name>
    <dbReference type="NCBI Taxonomy" id="408172"/>
    <lineage>
        <taxon>unclassified sequences</taxon>
        <taxon>metagenomes</taxon>
        <taxon>ecological metagenomes</taxon>
    </lineage>
</organism>
<reference evidence="1" key="1">
    <citation type="submission" date="2018-05" db="EMBL/GenBank/DDBJ databases">
        <authorList>
            <person name="Lanie J.A."/>
            <person name="Ng W.-L."/>
            <person name="Kazmierczak K.M."/>
            <person name="Andrzejewski T.M."/>
            <person name="Davidsen T.M."/>
            <person name="Wayne K.J."/>
            <person name="Tettelin H."/>
            <person name="Glass J.I."/>
            <person name="Rusch D."/>
            <person name="Podicherti R."/>
            <person name="Tsui H.-C.T."/>
            <person name="Winkler M.E."/>
        </authorList>
    </citation>
    <scope>NUCLEOTIDE SEQUENCE</scope>
</reference>
<accession>A0A382DHX0</accession>
<sequence>QQFKIIIIHQQKVEQVKETNQAELLKLQALLVPLEKKAQRLADDLKENNTADYLLKRAFNLIEEVKQDIKELEYAPGRINDTKYLDLTIGKKIQTIKDLLIKAEKIIYISS</sequence>
<gene>
    <name evidence="1" type="ORF">METZ01_LOCUS190071</name>
</gene>
<dbReference type="EMBL" id="UINC01039155">
    <property type="protein sequence ID" value="SVB37217.1"/>
    <property type="molecule type" value="Genomic_DNA"/>
</dbReference>
<name>A0A382DHX0_9ZZZZ</name>
<feature type="non-terminal residue" evidence="1">
    <location>
        <position position="1"/>
    </location>
</feature>
<dbReference type="AlphaFoldDB" id="A0A382DHX0"/>
<proteinExistence type="predicted"/>
<evidence type="ECO:0000313" key="1">
    <source>
        <dbReference type="EMBL" id="SVB37217.1"/>
    </source>
</evidence>